<organism evidence="7 8">
    <name type="scientific">Nonomuraea pusilla</name>
    <dbReference type="NCBI Taxonomy" id="46177"/>
    <lineage>
        <taxon>Bacteria</taxon>
        <taxon>Bacillati</taxon>
        <taxon>Actinomycetota</taxon>
        <taxon>Actinomycetes</taxon>
        <taxon>Streptosporangiales</taxon>
        <taxon>Streptosporangiaceae</taxon>
        <taxon>Nonomuraea</taxon>
    </lineage>
</organism>
<dbReference type="PANTHER" id="PTHR30532">
    <property type="entry name" value="IRON III DICITRATE-BINDING PERIPLASMIC PROTEIN"/>
    <property type="match status" value="1"/>
</dbReference>
<feature type="chain" id="PRO_5039561597" evidence="5">
    <location>
        <begin position="25"/>
        <end position="317"/>
    </location>
</feature>
<gene>
    <name evidence="7" type="ORF">SAMN05660976_05124</name>
</gene>
<comment type="similarity">
    <text evidence="2">Belongs to the bacterial solute-binding protein 8 family.</text>
</comment>
<keyword evidence="3" id="KW-0813">Transport</keyword>
<comment type="subcellular location">
    <subcellularLocation>
        <location evidence="1">Cell envelope</location>
    </subcellularLocation>
</comment>
<dbReference type="Proteomes" id="UP000198953">
    <property type="component" value="Unassembled WGS sequence"/>
</dbReference>
<evidence type="ECO:0000259" key="6">
    <source>
        <dbReference type="PROSITE" id="PS50983"/>
    </source>
</evidence>
<dbReference type="InterPro" id="IPR002491">
    <property type="entry name" value="ABC_transptr_periplasmic_BD"/>
</dbReference>
<dbReference type="CDD" id="cd01146">
    <property type="entry name" value="FhuD"/>
    <property type="match status" value="1"/>
</dbReference>
<dbReference type="Pfam" id="PF01497">
    <property type="entry name" value="Peripla_BP_2"/>
    <property type="match status" value="1"/>
</dbReference>
<evidence type="ECO:0000256" key="3">
    <source>
        <dbReference type="ARBA" id="ARBA00022448"/>
    </source>
</evidence>
<dbReference type="InterPro" id="IPR051313">
    <property type="entry name" value="Bact_iron-sidero_bind"/>
</dbReference>
<dbReference type="RefSeq" id="WP_177227514.1">
    <property type="nucleotide sequence ID" value="NZ_FOBF01000013.1"/>
</dbReference>
<dbReference type="PROSITE" id="PS50983">
    <property type="entry name" value="FE_B12_PBP"/>
    <property type="match status" value="1"/>
</dbReference>
<feature type="domain" description="Fe/B12 periplasmic-binding" evidence="6">
    <location>
        <begin position="53"/>
        <end position="317"/>
    </location>
</feature>
<name>A0A1H7YB60_9ACTN</name>
<dbReference type="GO" id="GO:1901678">
    <property type="term" value="P:iron coordination entity transport"/>
    <property type="evidence" value="ECO:0007669"/>
    <property type="project" value="UniProtKB-ARBA"/>
</dbReference>
<dbReference type="EMBL" id="FOBF01000013">
    <property type="protein sequence ID" value="SEM43131.1"/>
    <property type="molecule type" value="Genomic_DNA"/>
</dbReference>
<dbReference type="PRINTS" id="PR01715">
    <property type="entry name" value="FERRIBNDNGPP"/>
</dbReference>
<keyword evidence="4 5" id="KW-0732">Signal</keyword>
<sequence length="317" mass="32702">MRTNAILLGTVVAVLALASCGSPAETTAPAASPAKITVRDAFGPVELPGPATRVVSLEWTYTEELLALGVTPVGVADKDLYNDWVTAGPRIPATAADVGTRQEPNLETIAALRPDLIVGNADRLAGNIESLRSVAPVVAFRWNDPAKKQLVMMKESFRSLAGALGKDGEAAEALARLDAATASAKEKLSAAGTTFALAYPAGGAGAATVTVFAKPSLASQILEEAGMTNAWTGTADGDGLSTVGVEALTALPADVRFLYVSPSADDTFVKLAGNKVWTGLPFVKAGHTYKLDPTPWLYGGPSSAEQLLDETVAALVK</sequence>
<protein>
    <submittedName>
        <fullName evidence="7">Iron complex transport system substrate-binding protein</fullName>
    </submittedName>
</protein>
<reference evidence="7 8" key="1">
    <citation type="submission" date="2016-10" db="EMBL/GenBank/DDBJ databases">
        <authorList>
            <person name="de Groot N.N."/>
        </authorList>
    </citation>
    <scope>NUCLEOTIDE SEQUENCE [LARGE SCALE GENOMIC DNA]</scope>
    <source>
        <strain evidence="7 8">DSM 43357</strain>
    </source>
</reference>
<feature type="signal peptide" evidence="5">
    <location>
        <begin position="1"/>
        <end position="24"/>
    </location>
</feature>
<evidence type="ECO:0000256" key="1">
    <source>
        <dbReference type="ARBA" id="ARBA00004196"/>
    </source>
</evidence>
<dbReference type="SUPFAM" id="SSF53807">
    <property type="entry name" value="Helical backbone' metal receptor"/>
    <property type="match status" value="1"/>
</dbReference>
<dbReference type="PANTHER" id="PTHR30532:SF1">
    <property type="entry name" value="IRON(3+)-HYDROXAMATE-BINDING PROTEIN FHUD"/>
    <property type="match status" value="1"/>
</dbReference>
<evidence type="ECO:0000313" key="7">
    <source>
        <dbReference type="EMBL" id="SEM43131.1"/>
    </source>
</evidence>
<keyword evidence="8" id="KW-1185">Reference proteome</keyword>
<dbReference type="GO" id="GO:0030288">
    <property type="term" value="C:outer membrane-bounded periplasmic space"/>
    <property type="evidence" value="ECO:0007669"/>
    <property type="project" value="TreeGrafter"/>
</dbReference>
<evidence type="ECO:0000313" key="8">
    <source>
        <dbReference type="Proteomes" id="UP000198953"/>
    </source>
</evidence>
<accession>A0A1H7YB60</accession>
<dbReference type="AlphaFoldDB" id="A0A1H7YB60"/>
<proteinExistence type="inferred from homology"/>
<evidence type="ECO:0000256" key="2">
    <source>
        <dbReference type="ARBA" id="ARBA00008814"/>
    </source>
</evidence>
<dbReference type="Gene3D" id="3.40.50.1980">
    <property type="entry name" value="Nitrogenase molybdenum iron protein domain"/>
    <property type="match status" value="2"/>
</dbReference>
<evidence type="ECO:0000256" key="5">
    <source>
        <dbReference type="SAM" id="SignalP"/>
    </source>
</evidence>
<dbReference type="STRING" id="46177.SAMN05660976_05124"/>
<dbReference type="PROSITE" id="PS51257">
    <property type="entry name" value="PROKAR_LIPOPROTEIN"/>
    <property type="match status" value="1"/>
</dbReference>
<evidence type="ECO:0000256" key="4">
    <source>
        <dbReference type="ARBA" id="ARBA00022729"/>
    </source>
</evidence>